<dbReference type="Pfam" id="PF00970">
    <property type="entry name" value="FAD_binding_6"/>
    <property type="match status" value="1"/>
</dbReference>
<dbReference type="OrthoDB" id="10253744at2759"/>
<comment type="caution">
    <text evidence="8">The sequence shown here is derived from an EMBL/GenBank/DDBJ whole genome shotgun (WGS) entry which is preliminary data.</text>
</comment>
<organism evidence="8 9">
    <name type="scientific">Thyridium curvatum</name>
    <dbReference type="NCBI Taxonomy" id="1093900"/>
    <lineage>
        <taxon>Eukaryota</taxon>
        <taxon>Fungi</taxon>
        <taxon>Dikarya</taxon>
        <taxon>Ascomycota</taxon>
        <taxon>Pezizomycotina</taxon>
        <taxon>Sordariomycetes</taxon>
        <taxon>Sordariomycetidae</taxon>
        <taxon>Thyridiales</taxon>
        <taxon>Thyridiaceae</taxon>
        <taxon>Thyridium</taxon>
    </lineage>
</organism>
<dbReference type="GeneID" id="41975543"/>
<keyword evidence="9" id="KW-1185">Reference proteome</keyword>
<dbReference type="Proteomes" id="UP000319257">
    <property type="component" value="Unassembled WGS sequence"/>
</dbReference>
<feature type="compositionally biased region" description="Polar residues" evidence="6">
    <location>
        <begin position="350"/>
        <end position="360"/>
    </location>
</feature>
<dbReference type="InterPro" id="IPR039261">
    <property type="entry name" value="FNR_nucleotide-bd"/>
</dbReference>
<evidence type="ECO:0000256" key="6">
    <source>
        <dbReference type="SAM" id="MobiDB-lite"/>
    </source>
</evidence>
<dbReference type="CDD" id="cd03062">
    <property type="entry name" value="TRX_Fd_Sucrase"/>
    <property type="match status" value="1"/>
</dbReference>
<gene>
    <name evidence="8" type="ORF">E0L32_008096</name>
</gene>
<dbReference type="SUPFAM" id="SSF52343">
    <property type="entry name" value="Ferredoxin reductase-like, C-terminal NADP-linked domain"/>
    <property type="match status" value="1"/>
</dbReference>
<dbReference type="PROSITE" id="PS51384">
    <property type="entry name" value="FAD_FR"/>
    <property type="match status" value="1"/>
</dbReference>
<comment type="similarity">
    <text evidence="4">Belongs to the AIM32 family.</text>
</comment>
<evidence type="ECO:0000256" key="2">
    <source>
        <dbReference type="ARBA" id="ARBA00022630"/>
    </source>
</evidence>
<name>A0A507B2U9_9PEZI</name>
<evidence type="ECO:0000313" key="9">
    <source>
        <dbReference type="Proteomes" id="UP000319257"/>
    </source>
</evidence>
<proteinExistence type="inferred from homology"/>
<evidence type="ECO:0000256" key="1">
    <source>
        <dbReference type="ARBA" id="ARBA00001974"/>
    </source>
</evidence>
<feature type="region of interest" description="Disordered" evidence="6">
    <location>
        <begin position="341"/>
        <end position="364"/>
    </location>
</feature>
<dbReference type="InterPro" id="IPR017927">
    <property type="entry name" value="FAD-bd_FR_type"/>
</dbReference>
<dbReference type="STRING" id="1093900.A0A507B2U9"/>
<accession>A0A507B2U9</accession>
<evidence type="ECO:0000256" key="5">
    <source>
        <dbReference type="ARBA" id="ARBA00040895"/>
    </source>
</evidence>
<dbReference type="InterPro" id="IPR009737">
    <property type="entry name" value="Aim32/Apd1-like"/>
</dbReference>
<protein>
    <recommendedName>
        <fullName evidence="5">Altered inheritance of mitochondria protein 32</fullName>
    </recommendedName>
</protein>
<dbReference type="InterPro" id="IPR017938">
    <property type="entry name" value="Riboflavin_synthase-like_b-brl"/>
</dbReference>
<dbReference type="SUPFAM" id="SSF63380">
    <property type="entry name" value="Riboflavin synthase domain-like"/>
    <property type="match status" value="1"/>
</dbReference>
<evidence type="ECO:0000313" key="8">
    <source>
        <dbReference type="EMBL" id="TPX10890.1"/>
    </source>
</evidence>
<dbReference type="Gene3D" id="3.40.50.80">
    <property type="entry name" value="Nucleotide-binding domain of ferredoxin-NADP reductase (FNR) module"/>
    <property type="match status" value="1"/>
</dbReference>
<feature type="domain" description="FAD-binding FR-type" evidence="7">
    <location>
        <begin position="418"/>
        <end position="549"/>
    </location>
</feature>
<dbReference type="AlphaFoldDB" id="A0A507B2U9"/>
<dbReference type="PANTHER" id="PTHR31902">
    <property type="entry name" value="ACTIN PATCHES DISTAL PROTEIN 1"/>
    <property type="match status" value="1"/>
</dbReference>
<dbReference type="GO" id="GO:0016491">
    <property type="term" value="F:oxidoreductase activity"/>
    <property type="evidence" value="ECO:0007669"/>
    <property type="project" value="InterPro"/>
</dbReference>
<evidence type="ECO:0000256" key="4">
    <source>
        <dbReference type="ARBA" id="ARBA00038208"/>
    </source>
</evidence>
<dbReference type="PANTHER" id="PTHR31902:SF7">
    <property type="entry name" value="ALTERED INHERITANCE OF MITOCHONDRIA PROTEIN 32"/>
    <property type="match status" value="1"/>
</dbReference>
<dbReference type="CDD" id="cd06183">
    <property type="entry name" value="cyt_b5_reduct_like"/>
    <property type="match status" value="1"/>
</dbReference>
<sequence length="794" mass="85823">MSRAPFSKVLRALARNGRAAQRRPYSSRKAAPPFPTVQSCPQPTCECAATPQMPDGLEIDHKGVLNGNITSYYEHVLICTGRTDWPSRIEEENSGDNLAADLKELFGRGGVYSDPYHNVSTLNSSFPSSVPRRSELQTTSVYLLPSFKYVPFLPRVSFDSVEALAKGFLLPEKLHPAHDGLSPIHRDRLTRKAAYQELLWGVRDVRDVMVLVCGHGGRDMRCGVMAPVLEAEFERQLPAAGVEVLHGPVEAETPEGLISGPTADAAARTARVGAISHIGGHKYAGNVIIYLPGDMTTEDGRAHPLAGHGICSVPCNASRATSRCFSNSPNSRFRETKAYATPEGKGTEPPKNSEQASQQFAKRPKRGRNATLFLLSAVAIVGIAGTGFEDQPGIPLLSAQGLLALRTRLLYGDPLNQDRFVPFTIVDREQVSPTAFVITVRPKHARTDDSPTTGFRGGGGALHANEDVVRDAWRHGLWAVEIKQPQLQVARDYTPLPPRRGRADAELRRGELRFLIRRMPRGEVSSYLSALPVGADVELRGPHYGFDLAARMRLNEGERSSGAPARAVFLAGGTGIAPALQAVRAILGPEEGVVQADTETVGGGRPGPVVDVFWANRMREDCVGCGDGLASSAPGPVDGSHAPGEPLPGSIVDQLREMKAQYGDRLDVRCFVDEERSFIGARAVTAALQPQKKTKGGSREAARQEPDCRYHDAKILEWTDTDVLRTDGGEGTTACSCGGKNLALVSGPDGFIQAFAGPKRWANGKELQGQVGGVLGEVRRKYPDLMKDWLVLKL</sequence>
<evidence type="ECO:0000259" key="7">
    <source>
        <dbReference type="PROSITE" id="PS51384"/>
    </source>
</evidence>
<comment type="cofactor">
    <cofactor evidence="1">
        <name>FAD</name>
        <dbReference type="ChEBI" id="CHEBI:57692"/>
    </cofactor>
</comment>
<evidence type="ECO:0000256" key="3">
    <source>
        <dbReference type="ARBA" id="ARBA00022827"/>
    </source>
</evidence>
<dbReference type="InParanoid" id="A0A507B2U9"/>
<dbReference type="PRINTS" id="PR00406">
    <property type="entry name" value="CYTB5RDTASE"/>
</dbReference>
<dbReference type="RefSeq" id="XP_030992601.1">
    <property type="nucleotide sequence ID" value="XM_031142913.1"/>
</dbReference>
<dbReference type="Pfam" id="PF06999">
    <property type="entry name" value="Suc_Fer-like"/>
    <property type="match status" value="1"/>
</dbReference>
<reference evidence="8 9" key="1">
    <citation type="submission" date="2019-06" db="EMBL/GenBank/DDBJ databases">
        <title>Draft genome sequence of the filamentous fungus Phialemoniopsis curvata isolated from diesel fuel.</title>
        <authorList>
            <person name="Varaljay V.A."/>
            <person name="Lyon W.J."/>
            <person name="Crouch A.L."/>
            <person name="Drake C.E."/>
            <person name="Hollomon J.M."/>
            <person name="Nadeau L.J."/>
            <person name="Nunn H.S."/>
            <person name="Stevenson B.S."/>
            <person name="Bojanowski C.L."/>
            <person name="Crookes-Goodson W.J."/>
        </authorList>
    </citation>
    <scope>NUCLEOTIDE SEQUENCE [LARGE SCALE GENOMIC DNA]</scope>
    <source>
        <strain evidence="8 9">D216</strain>
    </source>
</reference>
<dbReference type="Gene3D" id="2.40.30.10">
    <property type="entry name" value="Translation factors"/>
    <property type="match status" value="1"/>
</dbReference>
<keyword evidence="2" id="KW-0285">Flavoprotein</keyword>
<keyword evidence="3" id="KW-0274">FAD</keyword>
<dbReference type="EMBL" id="SKBQ01000052">
    <property type="protein sequence ID" value="TPX10890.1"/>
    <property type="molecule type" value="Genomic_DNA"/>
</dbReference>
<dbReference type="InterPro" id="IPR008333">
    <property type="entry name" value="Cbr1-like_FAD-bd_dom"/>
</dbReference>